<dbReference type="Pfam" id="PF13193">
    <property type="entry name" value="AMP-binding_C"/>
    <property type="match status" value="1"/>
</dbReference>
<dbReference type="Gene3D" id="3.40.50.1820">
    <property type="entry name" value="alpha/beta hydrolase"/>
    <property type="match status" value="1"/>
</dbReference>
<organism evidence="7 8">
    <name type="scientific">Massilia cavernae</name>
    <dbReference type="NCBI Taxonomy" id="2320864"/>
    <lineage>
        <taxon>Bacteria</taxon>
        <taxon>Pseudomonadati</taxon>
        <taxon>Pseudomonadota</taxon>
        <taxon>Betaproteobacteria</taxon>
        <taxon>Burkholderiales</taxon>
        <taxon>Oxalobacteraceae</taxon>
        <taxon>Telluria group</taxon>
        <taxon>Massilia</taxon>
    </lineage>
</organism>
<dbReference type="OrthoDB" id="9766486at2"/>
<evidence type="ECO:0000256" key="2">
    <source>
        <dbReference type="ARBA" id="ARBA00022598"/>
    </source>
</evidence>
<dbReference type="InterPro" id="IPR010662">
    <property type="entry name" value="RBBP9/YdeN"/>
</dbReference>
<evidence type="ECO:0000256" key="4">
    <source>
        <dbReference type="ARBA" id="ARBA00023098"/>
    </source>
</evidence>
<dbReference type="InterPro" id="IPR042099">
    <property type="entry name" value="ANL_N_sf"/>
</dbReference>
<dbReference type="Proteomes" id="UP000284006">
    <property type="component" value="Unassembled WGS sequence"/>
</dbReference>
<sequence>MLGLMQYQSLQVSSLIEHACHHHPEREIVSRTSEGGIHRTTYGMVGQRSRQLANALVRLGVRPGMRVATLAWNGYRHMELYYAVAGIGAVLHTINPRLFPEQIAYIANHAEDDLLFFDIGFAGLVAQLAPQMKTVRGMYAMTDRAHLPDMPGVGCYEELIAAGSTDFVWPELDEHSAAALCYTSGTTGNPKGVLYSHRSTLLHAMAVCAVDGLGLSSADTALVVVPMFHVNAWGMPYAGALCGARLVFPGPALDGESVYQLLRDEGVTLALGVPTVWQLLFRHVEQQGLAPQQLALERVVIGGSAAPLSMIETFESLFGAQVLHAWGMTEMSPLGTVCRPLPKHASLDTASYRRLQQKQGRPVFGVRLKIVGDDGHALPHDGKSAGRLLVRGHWIASSYFGQEPGAALDANGYFDTGDIATIDPDGYMMITDRAKDVIKSGGEWISSIDLENAAMGHPALAEAAVIGIAHPTWQERPLLIAVRKPGQQVSGAELLAWLSGRVARWWCPDEVVFVDQLPHTATGKIQKLQLREQFRHYLLAQAPTLLIVPGLRGHVPDHWQTLLAEATPGARTVPPLETDGLSCSARVAALDRALAAIDGPVILVAHSAGVLTVAHWAARHQRSIAGALLVTPPDLEVDWPEPYPQPDTLRANGWAPLPRAPLPFPALVAASSNDHLASLDAARAMASDWGAELVELGPVGHLNPAAGYGPWPQAAELVARLVEAAAAVAK</sequence>
<dbReference type="SUPFAM" id="SSF53474">
    <property type="entry name" value="alpha/beta-Hydrolases"/>
    <property type="match status" value="1"/>
</dbReference>
<protein>
    <submittedName>
        <fullName evidence="7">Long-chain-fatty-acid--CoA ligase</fullName>
    </submittedName>
</protein>
<dbReference type="Pfam" id="PF00501">
    <property type="entry name" value="AMP-binding"/>
    <property type="match status" value="1"/>
</dbReference>
<dbReference type="CDD" id="cd12119">
    <property type="entry name" value="ttLC_FACS_AlkK_like"/>
    <property type="match status" value="1"/>
</dbReference>
<comment type="similarity">
    <text evidence="1">Belongs to the ATP-dependent AMP-binding enzyme family.</text>
</comment>
<evidence type="ECO:0000256" key="1">
    <source>
        <dbReference type="ARBA" id="ARBA00006432"/>
    </source>
</evidence>
<gene>
    <name evidence="7" type="ORF">D3872_01680</name>
</gene>
<dbReference type="RefSeq" id="WP_119809181.1">
    <property type="nucleotide sequence ID" value="NZ_QYUP01000014.1"/>
</dbReference>
<accession>A0A418Y7T6</accession>
<comment type="caution">
    <text evidence="7">The sequence shown here is derived from an EMBL/GenBank/DDBJ whole genome shotgun (WGS) entry which is preliminary data.</text>
</comment>
<keyword evidence="4" id="KW-0443">Lipid metabolism</keyword>
<dbReference type="InterPro" id="IPR029058">
    <property type="entry name" value="AB_hydrolase_fold"/>
</dbReference>
<dbReference type="GO" id="GO:0016787">
    <property type="term" value="F:hydrolase activity"/>
    <property type="evidence" value="ECO:0007669"/>
    <property type="project" value="InterPro"/>
</dbReference>
<evidence type="ECO:0000259" key="6">
    <source>
        <dbReference type="Pfam" id="PF13193"/>
    </source>
</evidence>
<evidence type="ECO:0000259" key="5">
    <source>
        <dbReference type="Pfam" id="PF00501"/>
    </source>
</evidence>
<dbReference type="PROSITE" id="PS00455">
    <property type="entry name" value="AMP_BINDING"/>
    <property type="match status" value="1"/>
</dbReference>
<dbReference type="InterPro" id="IPR020845">
    <property type="entry name" value="AMP-binding_CS"/>
</dbReference>
<dbReference type="InterPro" id="IPR025110">
    <property type="entry name" value="AMP-bd_C"/>
</dbReference>
<dbReference type="EMBL" id="QYUP01000014">
    <property type="protein sequence ID" value="RJG27183.1"/>
    <property type="molecule type" value="Genomic_DNA"/>
</dbReference>
<keyword evidence="8" id="KW-1185">Reference proteome</keyword>
<evidence type="ECO:0000313" key="7">
    <source>
        <dbReference type="EMBL" id="RJG27183.1"/>
    </source>
</evidence>
<evidence type="ECO:0000313" key="8">
    <source>
        <dbReference type="Proteomes" id="UP000284006"/>
    </source>
</evidence>
<evidence type="ECO:0000256" key="3">
    <source>
        <dbReference type="ARBA" id="ARBA00022832"/>
    </source>
</evidence>
<keyword evidence="2 7" id="KW-0436">Ligase</keyword>
<dbReference type="NCBIfam" id="NF004837">
    <property type="entry name" value="PRK06187.1"/>
    <property type="match status" value="1"/>
</dbReference>
<dbReference type="FunFam" id="3.30.300.30:FF:000008">
    <property type="entry name" value="2,3-dihydroxybenzoate-AMP ligase"/>
    <property type="match status" value="1"/>
</dbReference>
<dbReference type="PANTHER" id="PTHR43859:SF4">
    <property type="entry name" value="BUTANOATE--COA LIGASE AAE1-RELATED"/>
    <property type="match status" value="1"/>
</dbReference>
<reference evidence="7 8" key="1">
    <citation type="submission" date="2018-09" db="EMBL/GenBank/DDBJ databases">
        <authorList>
            <person name="Zhu H."/>
        </authorList>
    </citation>
    <scope>NUCLEOTIDE SEQUENCE [LARGE SCALE GENOMIC DNA]</scope>
    <source>
        <strain evidence="7 8">K1S02-61</strain>
    </source>
</reference>
<dbReference type="Gene3D" id="3.30.300.30">
    <property type="match status" value="1"/>
</dbReference>
<feature type="domain" description="AMP-dependent synthetase/ligase" evidence="5">
    <location>
        <begin position="17"/>
        <end position="400"/>
    </location>
</feature>
<dbReference type="Gene3D" id="3.40.50.12780">
    <property type="entry name" value="N-terminal domain of ligase-like"/>
    <property type="match status" value="1"/>
</dbReference>
<dbReference type="GO" id="GO:0016874">
    <property type="term" value="F:ligase activity"/>
    <property type="evidence" value="ECO:0007669"/>
    <property type="project" value="UniProtKB-KW"/>
</dbReference>
<dbReference type="SUPFAM" id="SSF56801">
    <property type="entry name" value="Acetyl-CoA synthetase-like"/>
    <property type="match status" value="1"/>
</dbReference>
<keyword evidence="3" id="KW-0276">Fatty acid metabolism</keyword>
<dbReference type="PANTHER" id="PTHR43859">
    <property type="entry name" value="ACYL-ACTIVATING ENZYME"/>
    <property type="match status" value="1"/>
</dbReference>
<dbReference type="AlphaFoldDB" id="A0A418Y7T6"/>
<dbReference type="InterPro" id="IPR000873">
    <property type="entry name" value="AMP-dep_synth/lig_dom"/>
</dbReference>
<dbReference type="GO" id="GO:0006631">
    <property type="term" value="P:fatty acid metabolic process"/>
    <property type="evidence" value="ECO:0007669"/>
    <property type="project" value="UniProtKB-KW"/>
</dbReference>
<proteinExistence type="inferred from homology"/>
<dbReference type="Pfam" id="PF06821">
    <property type="entry name" value="Ser_hydrolase"/>
    <property type="match status" value="1"/>
</dbReference>
<dbReference type="InterPro" id="IPR045851">
    <property type="entry name" value="AMP-bd_C_sf"/>
</dbReference>
<name>A0A418Y7T6_9BURK</name>
<feature type="domain" description="AMP-binding enzyme C-terminal" evidence="6">
    <location>
        <begin position="450"/>
        <end position="524"/>
    </location>
</feature>